<feature type="transmembrane region" description="Helical" evidence="9">
    <location>
        <begin position="664"/>
        <end position="685"/>
    </location>
</feature>
<feature type="transmembrane region" description="Helical" evidence="9">
    <location>
        <begin position="697"/>
        <end position="715"/>
    </location>
</feature>
<evidence type="ECO:0000256" key="1">
    <source>
        <dbReference type="ARBA" id="ARBA00004141"/>
    </source>
</evidence>
<dbReference type="PROSITE" id="PS50041">
    <property type="entry name" value="C_TYPE_LECTIN_2"/>
    <property type="match status" value="1"/>
</dbReference>
<dbReference type="Proteomes" id="UP000694845">
    <property type="component" value="Unplaced"/>
</dbReference>
<sequence length="954" mass="106416">MFEYKTVKTKHYLQLDISVYTVNNLQTAGVLRVFHQPLFISDKRDLRARQAKLGRFGEMEGGIALVFILSLGVAQGIGTTQNSFTSVQMSSRWDGRSPLWHNQTCDDLCGCVEGIMRGMRTPQICMEVIGYPCHLVKQLIRTTSVKSCSVTLGGKWFECDKGTTECVGGDLGVYEEENCTWSDSGAANTAYLGCETTVGKNSSVTCVLSRDSEVVGNCVNNAECFYKKVKKTDIVNERVSCPENWKPFKRHCLSPLMNHKTWNDAQNDCKRRWGASLLSLDSFGEYTLDGLKRRLSPVPDQKMWLGLFRDTVNTTFRWVDNTDITKPQTNWPWADDHPVSGLNYVYMLNKTFYSAESSQVHPYSCKIKVSKSLKCRQPKPTEMPWTTATDASYWTTVHPPTLPQPKQESSVEALMEELTQVRDDVSNYLKTFTNDTTALDAIDELISFPEDSRSNASSTSTQDSSTRIIVTLDSVVDSLAESINGPTEPLVISTAEIVLKVLTLCVECEGGEAPGGQLGNQSFSLSVPDSVKTAGATLALSTAGLLHEQLPSRVEDGGEKTRTEIGSLVSTISLRRWDGERVSLTEDEPLKITFSRLEKIPDSKPSCRYWKVSEGNKGVWSSEGCVVAQFNDTHTTCDITHLTSFAVIMRISHDKEPLPVILDYLTWAGCALSITCLSIMLIIFFSQRMYRADRNIIHMNLAISLLLAQLIFVFGIDRTENKGVCKSVGICVHFFLLATFFWMLNEGIFLLSKTTSAKTRWLRLPTYFTLGWVFPLVIVGVTMAASFGSYDTTERCWLTVQNGGIWAFVAPAATVVLINILVLVQVIRVFLSLRANMNKNKVERIRIALRAILLTLPLLGCTWLIGMLSFNSATLIFAYIFVVMNSLQGVFIFILYCLLNDEPQIKKGLRKRLALLQSLSGRTSHTRASRVTSGSNKTNRLSKSMPPEQDAARL</sequence>
<evidence type="ECO:0000256" key="3">
    <source>
        <dbReference type="ARBA" id="ARBA00022692"/>
    </source>
</evidence>
<dbReference type="GeneID" id="110980800"/>
<dbReference type="PRINTS" id="PR00249">
    <property type="entry name" value="GPCRSECRETIN"/>
</dbReference>
<organism evidence="13 14">
    <name type="scientific">Acanthaster planci</name>
    <name type="common">Crown-of-thorns starfish</name>
    <dbReference type="NCBI Taxonomy" id="133434"/>
    <lineage>
        <taxon>Eukaryota</taxon>
        <taxon>Metazoa</taxon>
        <taxon>Echinodermata</taxon>
        <taxon>Eleutherozoa</taxon>
        <taxon>Asterozoa</taxon>
        <taxon>Asteroidea</taxon>
        <taxon>Valvatacea</taxon>
        <taxon>Valvatida</taxon>
        <taxon>Acanthasteridae</taxon>
        <taxon>Acanthaster</taxon>
    </lineage>
</organism>
<dbReference type="FunFam" id="1.20.1070.10:FF:000058">
    <property type="entry name" value="Adhesion G protein-coupled receptor F5"/>
    <property type="match status" value="1"/>
</dbReference>
<dbReference type="SMART" id="SM00034">
    <property type="entry name" value="CLECT"/>
    <property type="match status" value="1"/>
</dbReference>
<evidence type="ECO:0000256" key="7">
    <source>
        <dbReference type="ARBA" id="ARBA00023180"/>
    </source>
</evidence>
<evidence type="ECO:0000313" key="13">
    <source>
        <dbReference type="Proteomes" id="UP000694845"/>
    </source>
</evidence>
<dbReference type="Pfam" id="PF01825">
    <property type="entry name" value="GPS"/>
    <property type="match status" value="1"/>
</dbReference>
<evidence type="ECO:0000256" key="4">
    <source>
        <dbReference type="ARBA" id="ARBA00022989"/>
    </source>
</evidence>
<feature type="transmembrane region" description="Helical" evidence="9">
    <location>
        <begin position="764"/>
        <end position="785"/>
    </location>
</feature>
<evidence type="ECO:0000256" key="6">
    <source>
        <dbReference type="ARBA" id="ARBA00023157"/>
    </source>
</evidence>
<dbReference type="GO" id="GO:0004930">
    <property type="term" value="F:G protein-coupled receptor activity"/>
    <property type="evidence" value="ECO:0007669"/>
    <property type="project" value="InterPro"/>
</dbReference>
<evidence type="ECO:0000313" key="14">
    <source>
        <dbReference type="RefSeq" id="XP_022093472.1"/>
    </source>
</evidence>
<keyword evidence="6" id="KW-1015">Disulfide bond</keyword>
<dbReference type="RefSeq" id="XP_022093472.1">
    <property type="nucleotide sequence ID" value="XM_022237780.1"/>
</dbReference>
<feature type="region of interest" description="Disordered" evidence="8">
    <location>
        <begin position="925"/>
        <end position="954"/>
    </location>
</feature>
<dbReference type="SUPFAM" id="SSF56436">
    <property type="entry name" value="C-type lectin-like"/>
    <property type="match status" value="1"/>
</dbReference>
<dbReference type="InterPro" id="IPR046338">
    <property type="entry name" value="GAIN_dom_sf"/>
</dbReference>
<dbReference type="Gene3D" id="3.10.100.10">
    <property type="entry name" value="Mannose-Binding Protein A, subunit A"/>
    <property type="match status" value="1"/>
</dbReference>
<dbReference type="SUPFAM" id="SSF81321">
    <property type="entry name" value="Family A G protein-coupled receptor-like"/>
    <property type="match status" value="1"/>
</dbReference>
<dbReference type="InterPro" id="IPR001304">
    <property type="entry name" value="C-type_lectin-like"/>
</dbReference>
<name>A0A8B7YLF9_ACAPL</name>
<keyword evidence="7" id="KW-0325">Glycoprotein</keyword>
<dbReference type="InterPro" id="IPR057244">
    <property type="entry name" value="GAIN_B"/>
</dbReference>
<dbReference type="InterPro" id="IPR000832">
    <property type="entry name" value="GPCR_2_secretin-like"/>
</dbReference>
<evidence type="ECO:0000256" key="2">
    <source>
        <dbReference type="ARBA" id="ARBA00007343"/>
    </source>
</evidence>
<accession>A0A8B7YLF9</accession>
<comment type="similarity">
    <text evidence="2">Belongs to the G-protein coupled receptor 2 family. Adhesion G-protein coupled receptor (ADGR) subfamily.</text>
</comment>
<dbReference type="AlphaFoldDB" id="A0A8B7YLF9"/>
<evidence type="ECO:0000259" key="11">
    <source>
        <dbReference type="PROSITE" id="PS50221"/>
    </source>
</evidence>
<evidence type="ECO:0000256" key="5">
    <source>
        <dbReference type="ARBA" id="ARBA00023136"/>
    </source>
</evidence>
<dbReference type="InterPro" id="IPR016186">
    <property type="entry name" value="C-type_lectin-like/link_sf"/>
</dbReference>
<dbReference type="GO" id="GO:0007189">
    <property type="term" value="P:adenylate cyclase-activating G protein-coupled receptor signaling pathway"/>
    <property type="evidence" value="ECO:0007669"/>
    <property type="project" value="TreeGrafter"/>
</dbReference>
<dbReference type="KEGG" id="aplc:110980800"/>
<proteinExistence type="inferred from homology"/>
<dbReference type="GO" id="GO:0007166">
    <property type="term" value="P:cell surface receptor signaling pathway"/>
    <property type="evidence" value="ECO:0007669"/>
    <property type="project" value="InterPro"/>
</dbReference>
<evidence type="ECO:0000256" key="9">
    <source>
        <dbReference type="SAM" id="Phobius"/>
    </source>
</evidence>
<dbReference type="Gene3D" id="1.20.1070.10">
    <property type="entry name" value="Rhodopsin 7-helix transmembrane proteins"/>
    <property type="match status" value="1"/>
</dbReference>
<evidence type="ECO:0000259" key="12">
    <source>
        <dbReference type="PROSITE" id="PS50261"/>
    </source>
</evidence>
<feature type="transmembrane region" description="Helical" evidence="9">
    <location>
        <begin position="876"/>
        <end position="899"/>
    </location>
</feature>
<dbReference type="InterPro" id="IPR016187">
    <property type="entry name" value="CTDL_fold"/>
</dbReference>
<gene>
    <name evidence="14" type="primary">LOC110980800</name>
</gene>
<feature type="compositionally biased region" description="Polar residues" evidence="8">
    <location>
        <begin position="929"/>
        <end position="942"/>
    </location>
</feature>
<dbReference type="SMART" id="SM00303">
    <property type="entry name" value="GPS"/>
    <property type="match status" value="1"/>
</dbReference>
<reference evidence="14" key="1">
    <citation type="submission" date="2025-08" db="UniProtKB">
        <authorList>
            <consortium name="RefSeq"/>
        </authorList>
    </citation>
    <scope>IDENTIFICATION</scope>
</reference>
<keyword evidence="4 9" id="KW-1133">Transmembrane helix</keyword>
<dbReference type="InterPro" id="IPR000203">
    <property type="entry name" value="GPS"/>
</dbReference>
<comment type="subcellular location">
    <subcellularLocation>
        <location evidence="1">Membrane</location>
        <topology evidence="1">Multi-pass membrane protein</topology>
    </subcellularLocation>
</comment>
<evidence type="ECO:0000259" key="10">
    <source>
        <dbReference type="PROSITE" id="PS50041"/>
    </source>
</evidence>
<dbReference type="PANTHER" id="PTHR12011">
    <property type="entry name" value="ADHESION G-PROTEIN COUPLED RECEPTOR"/>
    <property type="match status" value="1"/>
</dbReference>
<feature type="domain" description="G-protein coupled receptors family 2 profile 2" evidence="12">
    <location>
        <begin position="662"/>
        <end position="900"/>
    </location>
</feature>
<keyword evidence="3 9" id="KW-0812">Transmembrane</keyword>
<dbReference type="GO" id="GO:0005886">
    <property type="term" value="C:plasma membrane"/>
    <property type="evidence" value="ECO:0007669"/>
    <property type="project" value="TreeGrafter"/>
</dbReference>
<dbReference type="OrthoDB" id="10058112at2759"/>
<dbReference type="PROSITE" id="PS50261">
    <property type="entry name" value="G_PROTEIN_RECEP_F2_4"/>
    <property type="match status" value="1"/>
</dbReference>
<dbReference type="InterPro" id="IPR017981">
    <property type="entry name" value="GPCR_2-like_7TM"/>
</dbReference>
<feature type="transmembrane region" description="Helical" evidence="9">
    <location>
        <begin position="727"/>
        <end position="752"/>
    </location>
</feature>
<feature type="transmembrane region" description="Helical" evidence="9">
    <location>
        <begin position="847"/>
        <end position="870"/>
    </location>
</feature>
<keyword evidence="5 9" id="KW-0472">Membrane</keyword>
<feature type="transmembrane region" description="Helical" evidence="9">
    <location>
        <begin position="805"/>
        <end position="827"/>
    </location>
</feature>
<dbReference type="Gene3D" id="2.60.220.50">
    <property type="match status" value="1"/>
</dbReference>
<evidence type="ECO:0000256" key="8">
    <source>
        <dbReference type="SAM" id="MobiDB-lite"/>
    </source>
</evidence>
<protein>
    <submittedName>
        <fullName evidence="14">Adhesion G protein-coupled receptor L2-like isoform X1</fullName>
    </submittedName>
</protein>
<feature type="domain" description="C-type lectin" evidence="10">
    <location>
        <begin position="248"/>
        <end position="366"/>
    </location>
</feature>
<dbReference type="PANTHER" id="PTHR12011:SF471">
    <property type="entry name" value="G-PROTEIN COUPLED RECEPTORS FAMILY 2 PROFILE 2 DOMAIN-CONTAINING PROTEIN"/>
    <property type="match status" value="1"/>
</dbReference>
<keyword evidence="13" id="KW-1185">Reference proteome</keyword>
<feature type="domain" description="GAIN-B" evidence="11">
    <location>
        <begin position="488"/>
        <end position="655"/>
    </location>
</feature>
<dbReference type="PROSITE" id="PS50221">
    <property type="entry name" value="GAIN_B"/>
    <property type="match status" value="1"/>
</dbReference>
<dbReference type="Pfam" id="PF00002">
    <property type="entry name" value="7tm_2"/>
    <property type="match status" value="1"/>
</dbReference>
<dbReference type="Pfam" id="PF00059">
    <property type="entry name" value="Lectin_C"/>
    <property type="match status" value="1"/>
</dbReference>